<dbReference type="InterPro" id="IPR054209">
    <property type="entry name" value="DUF6916"/>
</dbReference>
<dbReference type="Pfam" id="PF21880">
    <property type="entry name" value="DUF6916"/>
    <property type="match status" value="1"/>
</dbReference>
<sequence>MLQKVHSHHFQALLGQTRSLILPDGHRLEVRIEHLEETPKAKMPNTERMPFNVQLNSLEDTAFVDGLCDLDIPELGRLEGVFVSRVPAAGRDPSRGYFCITFN</sequence>
<proteinExistence type="predicted"/>
<name>A0AAE8L1L2_9PSED</name>
<organism evidence="2 3">
    <name type="scientific">Pseudomonas rhodesiae</name>
    <dbReference type="NCBI Taxonomy" id="76760"/>
    <lineage>
        <taxon>Bacteria</taxon>
        <taxon>Pseudomonadati</taxon>
        <taxon>Pseudomonadota</taxon>
        <taxon>Gammaproteobacteria</taxon>
        <taxon>Pseudomonadales</taxon>
        <taxon>Pseudomonadaceae</taxon>
        <taxon>Pseudomonas</taxon>
    </lineage>
</organism>
<evidence type="ECO:0000313" key="2">
    <source>
        <dbReference type="EMBL" id="SDV15155.1"/>
    </source>
</evidence>
<dbReference type="RefSeq" id="WP_034136397.1">
    <property type="nucleotide sequence ID" value="NZ_BAAAEG010000001.1"/>
</dbReference>
<dbReference type="EMBL" id="LT629801">
    <property type="protein sequence ID" value="SDV15155.1"/>
    <property type="molecule type" value="Genomic_DNA"/>
</dbReference>
<dbReference type="AlphaFoldDB" id="A0AAE8L1L2"/>
<protein>
    <recommendedName>
        <fullName evidence="1">DUF6916 domain-containing protein</fullName>
    </recommendedName>
</protein>
<feature type="domain" description="DUF6916" evidence="1">
    <location>
        <begin position="8"/>
        <end position="93"/>
    </location>
</feature>
<accession>A0AAE8L1L2</accession>
<evidence type="ECO:0000313" key="3">
    <source>
        <dbReference type="Proteomes" id="UP000182085"/>
    </source>
</evidence>
<gene>
    <name evidence="2" type="ORF">SAMN04490209_4848</name>
</gene>
<dbReference type="Proteomes" id="UP000182085">
    <property type="component" value="Chromosome I"/>
</dbReference>
<reference evidence="2 3" key="1">
    <citation type="submission" date="2016-10" db="EMBL/GenBank/DDBJ databases">
        <authorList>
            <person name="Varghese N."/>
            <person name="Submissions S."/>
        </authorList>
    </citation>
    <scope>NUCLEOTIDE SEQUENCE [LARGE SCALE GENOMIC DNA]</scope>
    <source>
        <strain evidence="2 3">BS2777</strain>
    </source>
</reference>
<evidence type="ECO:0000259" key="1">
    <source>
        <dbReference type="Pfam" id="PF21880"/>
    </source>
</evidence>
<keyword evidence="3" id="KW-1185">Reference proteome</keyword>